<dbReference type="GO" id="GO:0008270">
    <property type="term" value="F:zinc ion binding"/>
    <property type="evidence" value="ECO:0007669"/>
    <property type="project" value="UniProtKB-KW"/>
</dbReference>
<keyword evidence="4" id="KW-0156">Chromatin regulator</keyword>
<feature type="domain" description="PHD-type" evidence="7">
    <location>
        <begin position="719"/>
        <end position="769"/>
    </location>
</feature>
<dbReference type="EMBL" id="WIGM01000389">
    <property type="protein sequence ID" value="KAF6826764.1"/>
    <property type="molecule type" value="Genomic_DNA"/>
</dbReference>
<feature type="region of interest" description="Disordered" evidence="6">
    <location>
        <begin position="1"/>
        <end position="23"/>
    </location>
</feature>
<dbReference type="PANTHER" id="PTHR46462">
    <property type="entry name" value="UPSET, ISOFORM A"/>
    <property type="match status" value="1"/>
</dbReference>
<feature type="compositionally biased region" description="Polar residues" evidence="6">
    <location>
        <begin position="194"/>
        <end position="203"/>
    </location>
</feature>
<evidence type="ECO:0000256" key="5">
    <source>
        <dbReference type="PROSITE-ProRule" id="PRU00146"/>
    </source>
</evidence>
<feature type="region of interest" description="Disordered" evidence="6">
    <location>
        <begin position="53"/>
        <end position="87"/>
    </location>
</feature>
<feature type="region of interest" description="Disordered" evidence="6">
    <location>
        <begin position="120"/>
        <end position="248"/>
    </location>
</feature>
<gene>
    <name evidence="8" type="ORF">CMUS01_09291</name>
</gene>
<dbReference type="InterPro" id="IPR019787">
    <property type="entry name" value="Znf_PHD-finger"/>
</dbReference>
<dbReference type="PANTHER" id="PTHR46462:SF3">
    <property type="entry name" value="UPSET, ISOFORM A"/>
    <property type="match status" value="1"/>
</dbReference>
<dbReference type="SUPFAM" id="SSF57903">
    <property type="entry name" value="FYVE/PHD zinc finger"/>
    <property type="match status" value="1"/>
</dbReference>
<keyword evidence="3" id="KW-0862">Zinc</keyword>
<feature type="compositionally biased region" description="Pro residues" evidence="6">
    <location>
        <begin position="152"/>
        <end position="161"/>
    </location>
</feature>
<dbReference type="GO" id="GO:0006325">
    <property type="term" value="P:chromatin organization"/>
    <property type="evidence" value="ECO:0007669"/>
    <property type="project" value="UniProtKB-KW"/>
</dbReference>
<protein>
    <submittedName>
        <fullName evidence="8">PHD finger protein 20</fullName>
    </submittedName>
</protein>
<evidence type="ECO:0000313" key="9">
    <source>
        <dbReference type="Proteomes" id="UP000639643"/>
    </source>
</evidence>
<dbReference type="OrthoDB" id="419183at2759"/>
<evidence type="ECO:0000313" key="8">
    <source>
        <dbReference type="EMBL" id="KAF6826764.1"/>
    </source>
</evidence>
<feature type="region of interest" description="Disordered" evidence="6">
    <location>
        <begin position="777"/>
        <end position="798"/>
    </location>
</feature>
<feature type="region of interest" description="Disordered" evidence="6">
    <location>
        <begin position="334"/>
        <end position="356"/>
    </location>
</feature>
<evidence type="ECO:0000256" key="6">
    <source>
        <dbReference type="SAM" id="MobiDB-lite"/>
    </source>
</evidence>
<dbReference type="Proteomes" id="UP000639643">
    <property type="component" value="Unassembled WGS sequence"/>
</dbReference>
<evidence type="ECO:0000256" key="1">
    <source>
        <dbReference type="ARBA" id="ARBA00022723"/>
    </source>
</evidence>
<organism evidence="8 9">
    <name type="scientific">Colletotrichum musicola</name>
    <dbReference type="NCBI Taxonomy" id="2175873"/>
    <lineage>
        <taxon>Eukaryota</taxon>
        <taxon>Fungi</taxon>
        <taxon>Dikarya</taxon>
        <taxon>Ascomycota</taxon>
        <taxon>Pezizomycotina</taxon>
        <taxon>Sordariomycetes</taxon>
        <taxon>Hypocreomycetidae</taxon>
        <taxon>Glomerellales</taxon>
        <taxon>Glomerellaceae</taxon>
        <taxon>Colletotrichum</taxon>
        <taxon>Colletotrichum orchidearum species complex</taxon>
    </lineage>
</organism>
<keyword evidence="1" id="KW-0479">Metal-binding</keyword>
<evidence type="ECO:0000256" key="4">
    <source>
        <dbReference type="ARBA" id="ARBA00022853"/>
    </source>
</evidence>
<evidence type="ECO:0000256" key="2">
    <source>
        <dbReference type="ARBA" id="ARBA00022771"/>
    </source>
</evidence>
<dbReference type="SMART" id="SM00249">
    <property type="entry name" value="PHD"/>
    <property type="match status" value="1"/>
</dbReference>
<feature type="compositionally biased region" description="Basic and acidic residues" evidence="6">
    <location>
        <begin position="573"/>
        <end position="582"/>
    </location>
</feature>
<reference evidence="8" key="1">
    <citation type="journal article" date="2020" name="Phytopathology">
        <title>Genome Sequence Resources of Colletotrichum truncatum, C. plurivorum, C. musicola, and C. sojae: Four Species Pathogenic to Soybean (Glycine max).</title>
        <authorList>
            <person name="Rogerio F."/>
            <person name="Boufleur T.R."/>
            <person name="Ciampi-Guillardi M."/>
            <person name="Sukno S.A."/>
            <person name="Thon M.R."/>
            <person name="Massola Junior N.S."/>
            <person name="Baroncelli R."/>
        </authorList>
    </citation>
    <scope>NUCLEOTIDE SEQUENCE</scope>
    <source>
        <strain evidence="8">LFN0074</strain>
    </source>
</reference>
<evidence type="ECO:0000256" key="3">
    <source>
        <dbReference type="ARBA" id="ARBA00022833"/>
    </source>
</evidence>
<dbReference type="InterPro" id="IPR001965">
    <property type="entry name" value="Znf_PHD"/>
</dbReference>
<sequence length="798" mass="85903">MIYEPEAAPAQQYPHPRRSRVETSIAPDRSTGRIYYYQNFSWLTRGRVCSFGNPNAQPPTPKQTPTSAVFPSPVFETPKQRQGPFDDTGGWTPRFAEEYSVFNTTPGNLRGHQGHFGDFASATTYPPSAGSKRPLSAESLAAQVASHANHPSPNPNLPLPPVDASQRASSSPKPPIEHREFSDQEDGPFGPGIDSQNRTTVEKSGNLEDAADLNGQTATPPPSSHKGGRRLAPNLRTGNMQNDHGYGQPDFSETPQNPNMGAFVADMFGYPMSAPATAPGNFWDPNADMSGIMDFSFGSNVFQAPNHRHMPSFDASQMFQEAAAPLPTNLQETAQPVKRSRPLAPKPAVSNVQSSSADISMTSASFPAPGDDPFGVVSPGAGVDPGLLFSRPSSSNMDASIPVTQGSAQFALAAATDIQSRAPMNGDIRRSLSTRELAPSKMPELLSGTSPTKSHGRPSGLQRSVSENRGRRGLARTTLPTLAPAILPRPQVNNGPVIGPSRPLSRPSGRISPLKQQHSRLSSLTSIPESSSPRTRTSVKFTIDSKGRARAETTVIVDEPRSSSAQRMPVTREMPRRERSWDSEDDESSTDDEPIIIPSRNTSFALPDPRKPTSASVFHSSRRSVSEHSSSSRGASTSLHDAESEAETVMNEAHGKGGDATSELRRLVESRQRRGPQVPNSHQSQRFASGSFGTFQGGLMSPGTITEASLPSPTKATYNVRCVCRNSSDRPGEFMIQCESCDMWSHGSCINISRQTLPTVFICAFCSNTPNMRGGRVRGNGPVLGPSRASPLARKSFR</sequence>
<keyword evidence="2 5" id="KW-0863">Zinc-finger</keyword>
<feature type="compositionally biased region" description="Acidic residues" evidence="6">
    <location>
        <begin position="583"/>
        <end position="594"/>
    </location>
</feature>
<dbReference type="Gene3D" id="3.30.40.10">
    <property type="entry name" value="Zinc/RING finger domain, C3HC4 (zinc finger)"/>
    <property type="match status" value="1"/>
</dbReference>
<accession>A0A8H6K826</accession>
<dbReference type="PROSITE" id="PS50016">
    <property type="entry name" value="ZF_PHD_2"/>
    <property type="match status" value="1"/>
</dbReference>
<feature type="compositionally biased region" description="Polar residues" evidence="6">
    <location>
        <begin position="678"/>
        <end position="693"/>
    </location>
</feature>
<name>A0A8H6K826_9PEZI</name>
<feature type="compositionally biased region" description="Low complexity" evidence="6">
    <location>
        <begin position="627"/>
        <end position="638"/>
    </location>
</feature>
<feature type="compositionally biased region" description="Basic and acidic residues" evidence="6">
    <location>
        <begin position="653"/>
        <end position="672"/>
    </location>
</feature>
<dbReference type="Pfam" id="PF20826">
    <property type="entry name" value="PHD_5"/>
    <property type="match status" value="1"/>
</dbReference>
<comment type="caution">
    <text evidence="8">The sequence shown here is derived from an EMBL/GenBank/DDBJ whole genome shotgun (WGS) entry which is preliminary data.</text>
</comment>
<keyword evidence="9" id="KW-1185">Reference proteome</keyword>
<dbReference type="InterPro" id="IPR011011">
    <property type="entry name" value="Znf_FYVE_PHD"/>
</dbReference>
<dbReference type="InterPro" id="IPR013083">
    <property type="entry name" value="Znf_RING/FYVE/PHD"/>
</dbReference>
<feature type="region of interest" description="Disordered" evidence="6">
    <location>
        <begin position="434"/>
        <end position="693"/>
    </location>
</feature>
<feature type="compositionally biased region" description="Low complexity" evidence="6">
    <location>
        <begin position="519"/>
        <end position="534"/>
    </location>
</feature>
<proteinExistence type="predicted"/>
<dbReference type="AlphaFoldDB" id="A0A8H6K826"/>
<evidence type="ECO:0000259" key="7">
    <source>
        <dbReference type="PROSITE" id="PS50016"/>
    </source>
</evidence>